<dbReference type="Ensembl" id="ENSSAUT00010032629.1">
    <property type="protein sequence ID" value="ENSSAUP00010030953.1"/>
    <property type="gene ID" value="ENSSAUG00010013211.1"/>
</dbReference>
<proteinExistence type="inferred from homology"/>
<protein>
    <submittedName>
        <fullName evidence="10">Glycerophosphodiester phosphodiesterase domain containing 5</fullName>
    </submittedName>
</protein>
<gene>
    <name evidence="10" type="primary">GDPD5</name>
    <name evidence="10" type="synonym">gdpd5b</name>
</gene>
<dbReference type="AlphaFoldDB" id="A0A671VVP6"/>
<dbReference type="GeneTree" id="ENSGT00940000159690"/>
<dbReference type="InterPro" id="IPR030395">
    <property type="entry name" value="GP_PDE_dom"/>
</dbReference>
<evidence type="ECO:0000256" key="7">
    <source>
        <dbReference type="ARBA" id="ARBA00023180"/>
    </source>
</evidence>
<dbReference type="PANTHER" id="PTHR23344:SF6">
    <property type="entry name" value="GLYCEROPHOSPHODIESTER PHOSPHODIESTERASE DOMAIN-CONTAINING PROTEIN 5"/>
    <property type="match status" value="1"/>
</dbReference>
<dbReference type="Gene3D" id="3.20.20.190">
    <property type="entry name" value="Phosphatidylinositol (PI) phosphodiesterase"/>
    <property type="match status" value="1"/>
</dbReference>
<evidence type="ECO:0000256" key="4">
    <source>
        <dbReference type="ARBA" id="ARBA00022801"/>
    </source>
</evidence>
<reference evidence="10" key="1">
    <citation type="submission" date="2021-04" db="EMBL/GenBank/DDBJ databases">
        <authorList>
            <consortium name="Wellcome Sanger Institute Data Sharing"/>
        </authorList>
    </citation>
    <scope>NUCLEOTIDE SEQUENCE [LARGE SCALE GENOMIC DNA]</scope>
</reference>
<name>A0A671VVP6_SPAAU</name>
<dbReference type="GO" id="GO:0045666">
    <property type="term" value="P:positive regulation of neuron differentiation"/>
    <property type="evidence" value="ECO:0007669"/>
    <property type="project" value="TreeGrafter"/>
</dbReference>
<evidence type="ECO:0000313" key="10">
    <source>
        <dbReference type="Ensembl" id="ENSSAUP00010030953.1"/>
    </source>
</evidence>
<dbReference type="GO" id="GO:0006629">
    <property type="term" value="P:lipid metabolic process"/>
    <property type="evidence" value="ECO:0007669"/>
    <property type="project" value="InterPro"/>
</dbReference>
<dbReference type="GO" id="GO:0008889">
    <property type="term" value="F:glycerophosphodiester phosphodiesterase activity"/>
    <property type="evidence" value="ECO:0007669"/>
    <property type="project" value="TreeGrafter"/>
</dbReference>
<dbReference type="Pfam" id="PF03009">
    <property type="entry name" value="GDPD"/>
    <property type="match status" value="1"/>
</dbReference>
<keyword evidence="5 8" id="KW-1133">Transmembrane helix</keyword>
<dbReference type="GO" id="GO:0005886">
    <property type="term" value="C:plasma membrane"/>
    <property type="evidence" value="ECO:0007669"/>
    <property type="project" value="TreeGrafter"/>
</dbReference>
<feature type="domain" description="GP-PDE" evidence="9">
    <location>
        <begin position="42"/>
        <end position="308"/>
    </location>
</feature>
<dbReference type="PANTHER" id="PTHR23344">
    <property type="entry name" value="GLYCEROPHOSPHORYL DIESTER PHOSPHODIESTERASE"/>
    <property type="match status" value="1"/>
</dbReference>
<dbReference type="SUPFAM" id="SSF51695">
    <property type="entry name" value="PLC-like phosphodiesterases"/>
    <property type="match status" value="1"/>
</dbReference>
<evidence type="ECO:0000256" key="1">
    <source>
        <dbReference type="ARBA" id="ARBA00004141"/>
    </source>
</evidence>
<comment type="similarity">
    <text evidence="2">Belongs to the glycerophosphoryl diester phosphodiesterase family.</text>
</comment>
<reference evidence="10" key="3">
    <citation type="submission" date="2025-09" db="UniProtKB">
        <authorList>
            <consortium name="Ensembl"/>
        </authorList>
    </citation>
    <scope>IDENTIFICATION</scope>
</reference>
<sequence>MFFFSYCWFGLCVYWTPCRFELRKGEVIWYSNIEKQQFCKKKKKKEGKKKPHIVILINFSVSVLAALRCCDKLLELHVKSLHLHLIFSVDGVPFLMHDHTLERTTNAEKVFPGRQTDDASHFNWTDLQQLNAGQWFLKDDPFWTVHSLSPHEKDLIANQSVCSLEQLLKLASYHNSTVVFRLRRPPPEHPCYDSWINDTLQAVQQSGVPQSLVMWTPGEHRAQVRQLAPGLIQTSVDKLTPETLHQSGISRLLLRYNQASTQEIRNFSESNINLTLYTINEPWLYSVLWCSGVSAVSSEAPHILNKVPYPIWLMRPDEYCLMWVSADLISFAVVIGIFIFQNYHVIRYRTSGMRSYNPEQIMLSAAVRRSSRDLNVMKEKLIFSEVGNGVGSAEELYVDNGYDYYTNRGISQ</sequence>
<dbReference type="PROSITE" id="PS51704">
    <property type="entry name" value="GP_PDE"/>
    <property type="match status" value="1"/>
</dbReference>
<keyword evidence="7" id="KW-0325">Glycoprotein</keyword>
<feature type="transmembrane region" description="Helical" evidence="8">
    <location>
        <begin position="321"/>
        <end position="340"/>
    </location>
</feature>
<keyword evidence="3 8" id="KW-0812">Transmembrane</keyword>
<dbReference type="InterPro" id="IPR017946">
    <property type="entry name" value="PLC-like_Pdiesterase_TIM-brl"/>
</dbReference>
<keyword evidence="4" id="KW-0378">Hydrolase</keyword>
<evidence type="ECO:0000256" key="3">
    <source>
        <dbReference type="ARBA" id="ARBA00022692"/>
    </source>
</evidence>
<keyword evidence="6 8" id="KW-0472">Membrane</keyword>
<evidence type="ECO:0000259" key="9">
    <source>
        <dbReference type="PROSITE" id="PS51704"/>
    </source>
</evidence>
<organism evidence="10 11">
    <name type="scientific">Sparus aurata</name>
    <name type="common">Gilthead sea bream</name>
    <dbReference type="NCBI Taxonomy" id="8175"/>
    <lineage>
        <taxon>Eukaryota</taxon>
        <taxon>Metazoa</taxon>
        <taxon>Chordata</taxon>
        <taxon>Craniata</taxon>
        <taxon>Vertebrata</taxon>
        <taxon>Euteleostomi</taxon>
        <taxon>Actinopterygii</taxon>
        <taxon>Neopterygii</taxon>
        <taxon>Teleostei</taxon>
        <taxon>Neoteleostei</taxon>
        <taxon>Acanthomorphata</taxon>
        <taxon>Eupercaria</taxon>
        <taxon>Spariformes</taxon>
        <taxon>Sparidae</taxon>
        <taxon>Sparus</taxon>
    </lineage>
</organism>
<evidence type="ECO:0000256" key="5">
    <source>
        <dbReference type="ARBA" id="ARBA00022989"/>
    </source>
</evidence>
<keyword evidence="11" id="KW-1185">Reference proteome</keyword>
<reference evidence="10" key="2">
    <citation type="submission" date="2025-08" db="UniProtKB">
        <authorList>
            <consortium name="Ensembl"/>
        </authorList>
    </citation>
    <scope>IDENTIFICATION</scope>
</reference>
<accession>A0A671VVP6</accession>
<evidence type="ECO:0000313" key="11">
    <source>
        <dbReference type="Proteomes" id="UP000472265"/>
    </source>
</evidence>
<comment type="subcellular location">
    <subcellularLocation>
        <location evidence="1">Membrane</location>
        <topology evidence="1">Multi-pass membrane protein</topology>
    </subcellularLocation>
</comment>
<evidence type="ECO:0000256" key="2">
    <source>
        <dbReference type="ARBA" id="ARBA00007277"/>
    </source>
</evidence>
<evidence type="ECO:0000256" key="8">
    <source>
        <dbReference type="SAM" id="Phobius"/>
    </source>
</evidence>
<evidence type="ECO:0000256" key="6">
    <source>
        <dbReference type="ARBA" id="ARBA00023136"/>
    </source>
</evidence>
<dbReference type="Proteomes" id="UP000472265">
    <property type="component" value="Chromosome 2"/>
</dbReference>